<keyword evidence="4 7" id="KW-0812">Transmembrane</keyword>
<dbReference type="GO" id="GO:0005886">
    <property type="term" value="C:plasma membrane"/>
    <property type="evidence" value="ECO:0007669"/>
    <property type="project" value="UniProtKB-SubCell"/>
</dbReference>
<dbReference type="SUPFAM" id="SSF161098">
    <property type="entry name" value="MetI-like"/>
    <property type="match status" value="1"/>
</dbReference>
<evidence type="ECO:0000259" key="8">
    <source>
        <dbReference type="PROSITE" id="PS50928"/>
    </source>
</evidence>
<accession>A0A0E2EJY9</accession>
<feature type="transmembrane region" description="Helical" evidence="7">
    <location>
        <begin position="135"/>
        <end position="157"/>
    </location>
</feature>
<feature type="transmembrane region" description="Helical" evidence="7">
    <location>
        <begin position="281"/>
        <end position="302"/>
    </location>
</feature>
<feature type="domain" description="ABC transmembrane type-1" evidence="8">
    <location>
        <begin position="96"/>
        <end position="303"/>
    </location>
</feature>
<evidence type="ECO:0000256" key="2">
    <source>
        <dbReference type="ARBA" id="ARBA00022448"/>
    </source>
</evidence>
<feature type="transmembrane region" description="Helical" evidence="7">
    <location>
        <begin position="62"/>
        <end position="80"/>
    </location>
</feature>
<evidence type="ECO:0000256" key="5">
    <source>
        <dbReference type="ARBA" id="ARBA00022989"/>
    </source>
</evidence>
<feature type="transmembrane region" description="Helical" evidence="7">
    <location>
        <begin position="12"/>
        <end position="32"/>
    </location>
</feature>
<name>A0A0E2EJY9_TREDN</name>
<sequence>MKLKYVIKRLLIAIPTFLGITFFTYLILSMAGSPLDAYLADPRITVMELERKRNSLGLDQPIIIQYFIWLKNFFNMDLGFSFQSQRPVTQMIFERMGITALLAGSSLILSLLISIPLGIFSASKPNSFRDHASSAFSFILVATPNFFMGLILIYFCAIKLKLLPSGGLFDASGKKTTLMLLKHMILPTLVLSFQQIGSWMRYMRGSMLEVLQEDYITTARAKGLKRNQVYYTHALKNSLIPIITVVGMSIPSLVGGAVVTEQVFGWPGIGTLMVQAINAKDYPVIMGITVNISIAVLIANLITDLAYGLVDPRISYK</sequence>
<keyword evidence="5 7" id="KW-1133">Transmembrane helix</keyword>
<dbReference type="AlphaFoldDB" id="A0A0E2EJY9"/>
<feature type="transmembrane region" description="Helical" evidence="7">
    <location>
        <begin position="101"/>
        <end position="123"/>
    </location>
</feature>
<evidence type="ECO:0000256" key="7">
    <source>
        <dbReference type="RuleBase" id="RU363032"/>
    </source>
</evidence>
<dbReference type="Gene3D" id="1.10.3720.10">
    <property type="entry name" value="MetI-like"/>
    <property type="match status" value="1"/>
</dbReference>
<comment type="similarity">
    <text evidence="7">Belongs to the binding-protein-dependent transport system permease family.</text>
</comment>
<dbReference type="PATRIC" id="fig|999432.5.peg.77"/>
<comment type="subcellular location">
    <subcellularLocation>
        <location evidence="1 7">Cell membrane</location>
        <topology evidence="1 7">Multi-pass membrane protein</topology>
    </subcellularLocation>
</comment>
<keyword evidence="6 7" id="KW-0472">Membrane</keyword>
<protein>
    <recommendedName>
        <fullName evidence="8">ABC transmembrane type-1 domain-containing protein</fullName>
    </recommendedName>
</protein>
<dbReference type="HOGENOM" id="CLU_036879_1_2_12"/>
<organism evidence="9">
    <name type="scientific">Treponema denticola H-22</name>
    <dbReference type="NCBI Taxonomy" id="999432"/>
    <lineage>
        <taxon>Bacteria</taxon>
        <taxon>Pseudomonadati</taxon>
        <taxon>Spirochaetota</taxon>
        <taxon>Spirochaetia</taxon>
        <taxon>Spirochaetales</taxon>
        <taxon>Treponemataceae</taxon>
        <taxon>Treponema</taxon>
    </lineage>
</organism>
<dbReference type="Pfam" id="PF19300">
    <property type="entry name" value="BPD_transp_1_N"/>
    <property type="match status" value="1"/>
</dbReference>
<reference evidence="9" key="1">
    <citation type="submission" date="2012-01" db="EMBL/GenBank/DDBJ databases">
        <title>The Genome Sequence of Treponema denticola H-22.</title>
        <authorList>
            <consortium name="The Broad Institute Genome Sequencing Platform"/>
            <person name="Earl A."/>
            <person name="Ward D."/>
            <person name="Feldgarden M."/>
            <person name="Gevers D."/>
            <person name="Blanton J.M."/>
            <person name="Fenno C.J."/>
            <person name="Baranova O.V."/>
            <person name="Mathney J."/>
            <person name="Dewhirst F.E."/>
            <person name="Izard J."/>
            <person name="Young S.K."/>
            <person name="Zeng Q."/>
            <person name="Gargeya S."/>
            <person name="Fitzgerald M."/>
            <person name="Haas B."/>
            <person name="Abouelleil A."/>
            <person name="Alvarado L."/>
            <person name="Arachchi H.M."/>
            <person name="Berlin A."/>
            <person name="Chapman S.B."/>
            <person name="Gearin G."/>
            <person name="Goldberg J."/>
            <person name="Griggs A."/>
            <person name="Gujja S."/>
            <person name="Hansen M."/>
            <person name="Heiman D."/>
            <person name="Howarth C."/>
            <person name="Larimer J."/>
            <person name="Lui A."/>
            <person name="MacDonald P.J.P."/>
            <person name="McCowen C."/>
            <person name="Montmayeur A."/>
            <person name="Murphy C."/>
            <person name="Neiman D."/>
            <person name="Pearson M."/>
            <person name="Priest M."/>
            <person name="Roberts A."/>
            <person name="Saif S."/>
            <person name="Shea T."/>
            <person name="Sisk P."/>
            <person name="Stolte C."/>
            <person name="Sykes S."/>
            <person name="Wortman J."/>
            <person name="Nusbaum C."/>
            <person name="Birren B."/>
        </authorList>
    </citation>
    <scope>NUCLEOTIDE SEQUENCE [LARGE SCALE GENOMIC DNA]</scope>
    <source>
        <strain evidence="9">H-22</strain>
    </source>
</reference>
<evidence type="ECO:0000313" key="9">
    <source>
        <dbReference type="EMBL" id="EMB35883.1"/>
    </source>
</evidence>
<dbReference type="InterPro" id="IPR000515">
    <property type="entry name" value="MetI-like"/>
</dbReference>
<feature type="transmembrane region" description="Helical" evidence="7">
    <location>
        <begin position="239"/>
        <end position="260"/>
    </location>
</feature>
<dbReference type="GO" id="GO:0055085">
    <property type="term" value="P:transmembrane transport"/>
    <property type="evidence" value="ECO:0007669"/>
    <property type="project" value="InterPro"/>
</dbReference>
<gene>
    <name evidence="9" type="ORF">HMPREF9726_00075</name>
</gene>
<comment type="caution">
    <text evidence="9">The sequence shown here is derived from an EMBL/GenBank/DDBJ whole genome shotgun (WGS) entry which is preliminary data.</text>
</comment>
<proteinExistence type="inferred from homology"/>
<dbReference type="CDD" id="cd06261">
    <property type="entry name" value="TM_PBP2"/>
    <property type="match status" value="1"/>
</dbReference>
<keyword evidence="3" id="KW-1003">Cell membrane</keyword>
<dbReference type="InterPro" id="IPR035906">
    <property type="entry name" value="MetI-like_sf"/>
</dbReference>
<dbReference type="PANTHER" id="PTHR43163:SF9">
    <property type="entry name" value="ABC TRANSPORTER PERMEASE PROTEIN"/>
    <property type="match status" value="1"/>
</dbReference>
<dbReference type="EMBL" id="AGDV01000001">
    <property type="protein sequence ID" value="EMB35883.1"/>
    <property type="molecule type" value="Genomic_DNA"/>
</dbReference>
<dbReference type="Pfam" id="PF00528">
    <property type="entry name" value="BPD_transp_1"/>
    <property type="match status" value="1"/>
</dbReference>
<evidence type="ECO:0000256" key="6">
    <source>
        <dbReference type="ARBA" id="ARBA00023136"/>
    </source>
</evidence>
<dbReference type="InterPro" id="IPR045621">
    <property type="entry name" value="BPD_transp_1_N"/>
</dbReference>
<dbReference type="Proteomes" id="UP000011705">
    <property type="component" value="Chromosome"/>
</dbReference>
<dbReference type="PROSITE" id="PS50928">
    <property type="entry name" value="ABC_TM1"/>
    <property type="match status" value="1"/>
</dbReference>
<evidence type="ECO:0000256" key="3">
    <source>
        <dbReference type="ARBA" id="ARBA00022475"/>
    </source>
</evidence>
<evidence type="ECO:0000256" key="4">
    <source>
        <dbReference type="ARBA" id="ARBA00022692"/>
    </source>
</evidence>
<keyword evidence="2 7" id="KW-0813">Transport</keyword>
<evidence type="ECO:0000256" key="1">
    <source>
        <dbReference type="ARBA" id="ARBA00004651"/>
    </source>
</evidence>
<dbReference type="RefSeq" id="WP_002668579.1">
    <property type="nucleotide sequence ID" value="NZ_CM001795.1"/>
</dbReference>
<dbReference type="PANTHER" id="PTHR43163">
    <property type="entry name" value="DIPEPTIDE TRANSPORT SYSTEM PERMEASE PROTEIN DPPB-RELATED"/>
    <property type="match status" value="1"/>
</dbReference>